<dbReference type="GO" id="GO:0004553">
    <property type="term" value="F:hydrolase activity, hydrolyzing O-glycosyl compounds"/>
    <property type="evidence" value="ECO:0007669"/>
    <property type="project" value="InterPro"/>
</dbReference>
<dbReference type="AlphaFoldDB" id="A0A915JI27"/>
<dbReference type="Gene3D" id="3.20.20.80">
    <property type="entry name" value="Glycosidases"/>
    <property type="match status" value="1"/>
</dbReference>
<sequence>MIGEFWDGWFDRWGDERKILNESAFTEILGAIFRQNASVNLYMFHGGTNFGFMNGANADNTRYLPLKAYKYILPGQPSNGKFAPLHNIVSIVLS</sequence>
<keyword evidence="3" id="KW-1185">Reference proteome</keyword>
<dbReference type="Proteomes" id="UP000887565">
    <property type="component" value="Unplaced"/>
</dbReference>
<dbReference type="PRINTS" id="PR00742">
    <property type="entry name" value="GLHYDRLASE35"/>
</dbReference>
<feature type="domain" description="Glycoside hydrolase 35 catalytic" evidence="2">
    <location>
        <begin position="1"/>
        <end position="63"/>
    </location>
</feature>
<organism evidence="3 4">
    <name type="scientific">Romanomermis culicivorax</name>
    <name type="common">Nematode worm</name>
    <dbReference type="NCBI Taxonomy" id="13658"/>
    <lineage>
        <taxon>Eukaryota</taxon>
        <taxon>Metazoa</taxon>
        <taxon>Ecdysozoa</taxon>
        <taxon>Nematoda</taxon>
        <taxon>Enoplea</taxon>
        <taxon>Dorylaimia</taxon>
        <taxon>Mermithida</taxon>
        <taxon>Mermithoidea</taxon>
        <taxon>Mermithidae</taxon>
        <taxon>Romanomermis</taxon>
    </lineage>
</organism>
<protein>
    <submittedName>
        <fullName evidence="4">Glycoside hydrolase 35 catalytic domain-containing protein</fullName>
    </submittedName>
</protein>
<dbReference type="WBParaSite" id="nRc.2.0.1.t25751-RA">
    <property type="protein sequence ID" value="nRc.2.0.1.t25751-RA"/>
    <property type="gene ID" value="nRc.2.0.1.g25751"/>
</dbReference>
<name>A0A915JI27_ROMCU</name>
<reference evidence="4" key="1">
    <citation type="submission" date="2022-11" db="UniProtKB">
        <authorList>
            <consortium name="WormBaseParasite"/>
        </authorList>
    </citation>
    <scope>IDENTIFICATION</scope>
</reference>
<dbReference type="PANTHER" id="PTHR23421">
    <property type="entry name" value="BETA-GALACTOSIDASE RELATED"/>
    <property type="match status" value="1"/>
</dbReference>
<dbReference type="InterPro" id="IPR001944">
    <property type="entry name" value="Glycoside_Hdrlase_35"/>
</dbReference>
<accession>A0A915JI27</accession>
<evidence type="ECO:0000313" key="3">
    <source>
        <dbReference type="Proteomes" id="UP000887565"/>
    </source>
</evidence>
<dbReference type="OMA" id="SWQKSNI"/>
<dbReference type="InterPro" id="IPR017853">
    <property type="entry name" value="GH"/>
</dbReference>
<dbReference type="SUPFAM" id="SSF51445">
    <property type="entry name" value="(Trans)glycosidases"/>
    <property type="match status" value="1"/>
</dbReference>
<evidence type="ECO:0000259" key="2">
    <source>
        <dbReference type="Pfam" id="PF01301"/>
    </source>
</evidence>
<dbReference type="Pfam" id="PF01301">
    <property type="entry name" value="Glyco_hydro_35"/>
    <property type="match status" value="1"/>
</dbReference>
<dbReference type="InterPro" id="IPR031330">
    <property type="entry name" value="Gly_Hdrlase_35_cat"/>
</dbReference>
<proteinExistence type="inferred from homology"/>
<evidence type="ECO:0000313" key="4">
    <source>
        <dbReference type="WBParaSite" id="nRc.2.0.1.t25751-RA"/>
    </source>
</evidence>
<dbReference type="GO" id="GO:0005975">
    <property type="term" value="P:carbohydrate metabolic process"/>
    <property type="evidence" value="ECO:0007669"/>
    <property type="project" value="InterPro"/>
</dbReference>
<comment type="similarity">
    <text evidence="1">Belongs to the glycosyl hydrolase 35 family.</text>
</comment>
<evidence type="ECO:0000256" key="1">
    <source>
        <dbReference type="ARBA" id="ARBA00009809"/>
    </source>
</evidence>